<dbReference type="PROSITE" id="PS00202">
    <property type="entry name" value="RUBREDOXIN"/>
    <property type="match status" value="1"/>
</dbReference>
<protein>
    <submittedName>
        <fullName evidence="3">DNA helicase II</fullName>
        <ecNumber evidence="3">3.6.1.-</ecNumber>
    </submittedName>
</protein>
<feature type="compositionally biased region" description="Basic residues" evidence="2">
    <location>
        <begin position="417"/>
        <end position="426"/>
    </location>
</feature>
<evidence type="ECO:0000256" key="1">
    <source>
        <dbReference type="ARBA" id="ARBA00022723"/>
    </source>
</evidence>
<dbReference type="HOGENOM" id="CLU_060249_0_0_2"/>
<evidence type="ECO:0000313" key="4">
    <source>
        <dbReference type="Proteomes" id="UP000033038"/>
    </source>
</evidence>
<feature type="region of interest" description="Disordered" evidence="2">
    <location>
        <begin position="405"/>
        <end position="457"/>
    </location>
</feature>
<accession>A0A0E3QPI6</accession>
<dbReference type="EMBL" id="CP009526">
    <property type="protein sequence ID" value="AKB52419.1"/>
    <property type="molecule type" value="Genomic_DNA"/>
</dbReference>
<dbReference type="Gene3D" id="3.20.20.140">
    <property type="entry name" value="Metal-dependent hydrolases"/>
    <property type="match status" value="1"/>
</dbReference>
<dbReference type="KEGG" id="mbw:MSBRW_3166"/>
<dbReference type="PANTHER" id="PTHR40084:SF1">
    <property type="entry name" value="PHOSPHOTRANSFERASE"/>
    <property type="match status" value="1"/>
</dbReference>
<organism evidence="3 4">
    <name type="scientific">Methanosarcina barkeri str. Wiesmoor</name>
    <dbReference type="NCBI Taxonomy" id="1434109"/>
    <lineage>
        <taxon>Archaea</taxon>
        <taxon>Methanobacteriati</taxon>
        <taxon>Methanobacteriota</taxon>
        <taxon>Stenosarchaea group</taxon>
        <taxon>Methanomicrobia</taxon>
        <taxon>Methanosarcinales</taxon>
        <taxon>Methanosarcinaceae</taxon>
        <taxon>Methanosarcina</taxon>
    </lineage>
</organism>
<dbReference type="GO" id="GO:0016787">
    <property type="term" value="F:hydrolase activity"/>
    <property type="evidence" value="ECO:0007669"/>
    <property type="project" value="UniProtKB-KW"/>
</dbReference>
<dbReference type="RefSeq" id="WP_011306557.1">
    <property type="nucleotide sequence ID" value="NZ_CP009526.1"/>
</dbReference>
<feature type="compositionally biased region" description="Basic and acidic residues" evidence="2">
    <location>
        <begin position="427"/>
        <end position="437"/>
    </location>
</feature>
<evidence type="ECO:0000256" key="2">
    <source>
        <dbReference type="SAM" id="MobiDB-lite"/>
    </source>
</evidence>
<dbReference type="AlphaFoldDB" id="A0A0E3QPI6"/>
<dbReference type="SUPFAM" id="SSF89550">
    <property type="entry name" value="PHP domain-like"/>
    <property type="match status" value="1"/>
</dbReference>
<proteinExistence type="predicted"/>
<keyword evidence="3" id="KW-0067">ATP-binding</keyword>
<reference evidence="3 4" key="1">
    <citation type="submission" date="2014-07" db="EMBL/GenBank/DDBJ databases">
        <title>Methanogenic archaea and the global carbon cycle.</title>
        <authorList>
            <person name="Henriksen J.R."/>
            <person name="Luke J."/>
            <person name="Reinhart S."/>
            <person name="Benedict M.N."/>
            <person name="Youngblut N.D."/>
            <person name="Metcalf M.E."/>
            <person name="Whitaker R.J."/>
            <person name="Metcalf W.W."/>
        </authorList>
    </citation>
    <scope>NUCLEOTIDE SEQUENCE [LARGE SCALE GENOMIC DNA]</scope>
    <source>
        <strain evidence="3 4">Wiesmoor</strain>
    </source>
</reference>
<dbReference type="InterPro" id="IPR018527">
    <property type="entry name" value="Rubredoxin_Fe_BS"/>
</dbReference>
<dbReference type="GO" id="GO:0046872">
    <property type="term" value="F:metal ion binding"/>
    <property type="evidence" value="ECO:0007669"/>
    <property type="project" value="UniProtKB-KW"/>
</dbReference>
<dbReference type="GeneID" id="24824771"/>
<keyword evidence="3" id="KW-0378">Hydrolase</keyword>
<dbReference type="GO" id="GO:0004386">
    <property type="term" value="F:helicase activity"/>
    <property type="evidence" value="ECO:0007669"/>
    <property type="project" value="UniProtKB-KW"/>
</dbReference>
<dbReference type="PANTHER" id="PTHR40084">
    <property type="entry name" value="PHOSPHOHYDROLASE, PHP FAMILY"/>
    <property type="match status" value="1"/>
</dbReference>
<dbReference type="EC" id="3.6.1.-" evidence="3"/>
<dbReference type="Proteomes" id="UP000033038">
    <property type="component" value="Chromosome"/>
</dbReference>
<sequence>MKVNTDLHLHSKYSMASSRRMELPTIAREASKKGMELIGTADCTHPKWLEEIKRVAVSDEEIHIDEIYFIPTTEIEDIKRVHHLLILPSISKAEELAERIAPFGNLEADGRPSVRLDGSEIAEIAKDLGALIGPCHAFTPWTALYGYHDSLKSCYGDMTEYISFLELGLSADSDYADRIEDLHRLTFLSNSDAHSPSTNKLAREFTQFDMPELTFDGLKKAILREQGYKATLNVGFFPEEGKYNRSACIKCFTQYPLSEAVENKWRCPVCGGVVKKGVFDRVNELADFKEPKHPDYRPPYLHLIPLAEIIQMALGHASVQTKGVQTAWNKLIERFGNEIKALIYSEPEDLKVVGDDRIVNAILAFRKGDVIIHPGGGGQYGWLELPESLKNEEIQQTGQLSFADLGKINPAKASKPEKKRAKNLRKKPGETEKEKPGNQESNNTEPDDAGQSSLFDF</sequence>
<feature type="compositionally biased region" description="Polar residues" evidence="2">
    <location>
        <begin position="438"/>
        <end position="457"/>
    </location>
</feature>
<keyword evidence="1" id="KW-0479">Metal-binding</keyword>
<gene>
    <name evidence="3" type="ORF">MSBRW_3166</name>
</gene>
<dbReference type="CDD" id="cd19067">
    <property type="entry name" value="PfuEndoQ-like"/>
    <property type="match status" value="1"/>
</dbReference>
<dbReference type="PATRIC" id="fig|1434109.4.peg.4112"/>
<keyword evidence="3" id="KW-0347">Helicase</keyword>
<keyword evidence="3" id="KW-0547">Nucleotide-binding</keyword>
<dbReference type="InterPro" id="IPR016195">
    <property type="entry name" value="Pol/histidinol_Pase-like"/>
</dbReference>
<name>A0A0E3QPI6_METBA</name>
<evidence type="ECO:0000313" key="3">
    <source>
        <dbReference type="EMBL" id="AKB52419.1"/>
    </source>
</evidence>